<proteinExistence type="predicted"/>
<sequence length="163" mass="18060">MQYLLDANALISAHNTWYALHRVPEFWSWLLFHGDAGSVKMPAEIYAEVEAGNDDLAAWMKPPEAKKALRLAESSDTANVQAVLACYGEALTEADLITIGQDPFLIASALGIADRQVVTAEVSKPTRTGARRHVPDVCNDCGIHWVTPVQFIIDLDFRTNWDH</sequence>
<reference evidence="1" key="1">
    <citation type="submission" date="2022-03" db="EMBL/GenBank/DDBJ databases">
        <title>Aurantimonas Liuensis sp. Nov., isolated from the hadal seawater of the Mariana Trench.</title>
        <authorList>
            <person name="Liu R."/>
        </authorList>
    </citation>
    <scope>NUCLEOTIDE SEQUENCE</scope>
    <source>
        <strain evidence="1">LRZ36</strain>
    </source>
</reference>
<dbReference type="RefSeq" id="WP_253965589.1">
    <property type="nucleotide sequence ID" value="NZ_JALHBS010000106.1"/>
</dbReference>
<gene>
    <name evidence="1" type="ORF">MJ956_16785</name>
</gene>
<dbReference type="AlphaFoldDB" id="A0A9X2HGV6"/>
<comment type="caution">
    <text evidence="1">The sequence shown here is derived from an EMBL/GenBank/DDBJ whole genome shotgun (WGS) entry which is preliminary data.</text>
</comment>
<accession>A0A9X2HGV6</accession>
<evidence type="ECO:0000313" key="1">
    <source>
        <dbReference type="EMBL" id="MCP3056789.1"/>
    </source>
</evidence>
<dbReference type="Proteomes" id="UP001155220">
    <property type="component" value="Unassembled WGS sequence"/>
</dbReference>
<protein>
    <submittedName>
        <fullName evidence="1">DUF4411 family protein</fullName>
    </submittedName>
</protein>
<organism evidence="1 2">
    <name type="scientific">Aurantimonas marianensis</name>
    <dbReference type="NCBI Taxonomy" id="2920428"/>
    <lineage>
        <taxon>Bacteria</taxon>
        <taxon>Pseudomonadati</taxon>
        <taxon>Pseudomonadota</taxon>
        <taxon>Alphaproteobacteria</taxon>
        <taxon>Hyphomicrobiales</taxon>
        <taxon>Aurantimonadaceae</taxon>
        <taxon>Aurantimonas</taxon>
    </lineage>
</organism>
<evidence type="ECO:0000313" key="2">
    <source>
        <dbReference type="Proteomes" id="UP001155220"/>
    </source>
</evidence>
<name>A0A9X2HGV6_9HYPH</name>
<dbReference type="EMBL" id="JALHBS010000106">
    <property type="protein sequence ID" value="MCP3056789.1"/>
    <property type="molecule type" value="Genomic_DNA"/>
</dbReference>
<dbReference type="InterPro" id="IPR016541">
    <property type="entry name" value="UCP008505"/>
</dbReference>
<dbReference type="Pfam" id="PF14367">
    <property type="entry name" value="DUF4411"/>
    <property type="match status" value="1"/>
</dbReference>
<keyword evidence="2" id="KW-1185">Reference proteome</keyword>